<keyword evidence="2" id="KW-1185">Reference proteome</keyword>
<gene>
    <name evidence="1" type="ORF">KPH14_001941</name>
</gene>
<reference evidence="1" key="1">
    <citation type="submission" date="2021-08" db="EMBL/GenBank/DDBJ databases">
        <authorList>
            <person name="Misof B."/>
            <person name="Oliver O."/>
            <person name="Podsiadlowski L."/>
            <person name="Donath A."/>
            <person name="Peters R."/>
            <person name="Mayer C."/>
            <person name="Rust J."/>
            <person name="Gunkel S."/>
            <person name="Lesny P."/>
            <person name="Martin S."/>
            <person name="Oeyen J.P."/>
            <person name="Petersen M."/>
            <person name="Panagiotis P."/>
            <person name="Wilbrandt J."/>
            <person name="Tanja T."/>
        </authorList>
    </citation>
    <scope>NUCLEOTIDE SEQUENCE</scope>
    <source>
        <strain evidence="1">GBR_01_08_01A</strain>
        <tissue evidence="1">Thorax + abdomen</tissue>
    </source>
</reference>
<comment type="caution">
    <text evidence="1">The sequence shown here is derived from an EMBL/GenBank/DDBJ whole genome shotgun (WGS) entry which is preliminary data.</text>
</comment>
<organism evidence="1 2">
    <name type="scientific">Odynerus spinipes</name>
    <dbReference type="NCBI Taxonomy" id="1348599"/>
    <lineage>
        <taxon>Eukaryota</taxon>
        <taxon>Metazoa</taxon>
        <taxon>Ecdysozoa</taxon>
        <taxon>Arthropoda</taxon>
        <taxon>Hexapoda</taxon>
        <taxon>Insecta</taxon>
        <taxon>Pterygota</taxon>
        <taxon>Neoptera</taxon>
        <taxon>Endopterygota</taxon>
        <taxon>Hymenoptera</taxon>
        <taxon>Apocrita</taxon>
        <taxon>Aculeata</taxon>
        <taxon>Vespoidea</taxon>
        <taxon>Vespidae</taxon>
        <taxon>Eumeninae</taxon>
        <taxon>Odynerus</taxon>
    </lineage>
</organism>
<protein>
    <submittedName>
        <fullName evidence="1">Uncharacterized protein</fullName>
    </submittedName>
</protein>
<evidence type="ECO:0000313" key="1">
    <source>
        <dbReference type="EMBL" id="KAK2589115.1"/>
    </source>
</evidence>
<accession>A0AAD9VXP6</accession>
<reference evidence="1" key="2">
    <citation type="journal article" date="2023" name="Commun. Biol.">
        <title>Intrasexual cuticular hydrocarbon dimorphism in a wasp sheds light on hydrocarbon biosynthesis genes in Hymenoptera.</title>
        <authorList>
            <person name="Moris V.C."/>
            <person name="Podsiadlowski L."/>
            <person name="Martin S."/>
            <person name="Oeyen J.P."/>
            <person name="Donath A."/>
            <person name="Petersen M."/>
            <person name="Wilbrandt J."/>
            <person name="Misof B."/>
            <person name="Liedtke D."/>
            <person name="Thamm M."/>
            <person name="Scheiner R."/>
            <person name="Schmitt T."/>
            <person name="Niehuis O."/>
        </authorList>
    </citation>
    <scope>NUCLEOTIDE SEQUENCE</scope>
    <source>
        <strain evidence="1">GBR_01_08_01A</strain>
    </source>
</reference>
<sequence>MRIVSSVRLDDRSILDRRSSLNHSDFRFDVSYTSKLTTISGSWWMEKWNMESNSQLFMFITKVKSVGSLKLYRTEIISELDDRKLRQDATKAI</sequence>
<name>A0AAD9VXP6_9HYME</name>
<evidence type="ECO:0000313" key="2">
    <source>
        <dbReference type="Proteomes" id="UP001258017"/>
    </source>
</evidence>
<dbReference type="EMBL" id="JAIFRP010000002">
    <property type="protein sequence ID" value="KAK2589115.1"/>
    <property type="molecule type" value="Genomic_DNA"/>
</dbReference>
<dbReference type="AlphaFoldDB" id="A0AAD9VXP6"/>
<dbReference type="Proteomes" id="UP001258017">
    <property type="component" value="Unassembled WGS sequence"/>
</dbReference>
<proteinExistence type="predicted"/>